<dbReference type="EMBL" id="FOLO01000003">
    <property type="protein sequence ID" value="SFC00651.1"/>
    <property type="molecule type" value="Genomic_DNA"/>
</dbReference>
<dbReference type="Proteomes" id="UP000198862">
    <property type="component" value="Unassembled WGS sequence"/>
</dbReference>
<dbReference type="EC" id="1.18.1.2" evidence="3"/>
<dbReference type="PANTHER" id="PTHR47878">
    <property type="entry name" value="OXIDOREDUCTASE FAD/NAD(P)-BINDING DOMAIN PROTEIN"/>
    <property type="match status" value="1"/>
</dbReference>
<dbReference type="SUPFAM" id="SSF63380">
    <property type="entry name" value="Riboflavin synthase domain-like"/>
    <property type="match status" value="1"/>
</dbReference>
<keyword evidence="5" id="KW-0547">Nucleotide-binding</keyword>
<comment type="similarity">
    <text evidence="2">Belongs to the ferredoxin--NADP reductase type 1 family.</text>
</comment>
<keyword evidence="4" id="KW-0285">Flavoprotein</keyword>
<dbReference type="InterPro" id="IPR001433">
    <property type="entry name" value="OxRdtase_FAD/NAD-bd"/>
</dbReference>
<dbReference type="RefSeq" id="WP_091979973.1">
    <property type="nucleotide sequence ID" value="NZ_FOLO01000003.1"/>
</dbReference>
<keyword evidence="13" id="KW-1185">Reference proteome</keyword>
<evidence type="ECO:0000256" key="8">
    <source>
        <dbReference type="ARBA" id="ARBA00023002"/>
    </source>
</evidence>
<dbReference type="STRING" id="1123010.SAMN02745724_00698"/>
<evidence type="ECO:0000256" key="5">
    <source>
        <dbReference type="ARBA" id="ARBA00022741"/>
    </source>
</evidence>
<evidence type="ECO:0000313" key="12">
    <source>
        <dbReference type="EMBL" id="SFC00651.1"/>
    </source>
</evidence>
<name>A0A1I1FMY9_9GAMM</name>
<dbReference type="AlphaFoldDB" id="A0A1I1FMY9"/>
<keyword evidence="6" id="KW-0274">FAD</keyword>
<evidence type="ECO:0000259" key="11">
    <source>
        <dbReference type="PROSITE" id="PS51384"/>
    </source>
</evidence>
<dbReference type="InterPro" id="IPR017927">
    <property type="entry name" value="FAD-bd_FR_type"/>
</dbReference>
<evidence type="ECO:0000256" key="7">
    <source>
        <dbReference type="ARBA" id="ARBA00022857"/>
    </source>
</evidence>
<dbReference type="CDD" id="cd06195">
    <property type="entry name" value="FNR1"/>
    <property type="match status" value="1"/>
</dbReference>
<reference evidence="12 13" key="1">
    <citation type="submission" date="2016-10" db="EMBL/GenBank/DDBJ databases">
        <authorList>
            <person name="de Groot N.N."/>
        </authorList>
    </citation>
    <scope>NUCLEOTIDE SEQUENCE [LARGE SCALE GENOMIC DNA]</scope>
    <source>
        <strain evidence="12 13">DSM 6059</strain>
    </source>
</reference>
<protein>
    <recommendedName>
        <fullName evidence="3">ferredoxin--NADP(+) reductase</fullName>
        <ecNumber evidence="3">1.18.1.2</ecNumber>
    </recommendedName>
</protein>
<evidence type="ECO:0000256" key="10">
    <source>
        <dbReference type="ARBA" id="ARBA00047776"/>
    </source>
</evidence>
<evidence type="ECO:0000313" key="13">
    <source>
        <dbReference type="Proteomes" id="UP000198862"/>
    </source>
</evidence>
<evidence type="ECO:0000256" key="3">
    <source>
        <dbReference type="ARBA" id="ARBA00013223"/>
    </source>
</evidence>
<evidence type="ECO:0000256" key="6">
    <source>
        <dbReference type="ARBA" id="ARBA00022827"/>
    </source>
</evidence>
<dbReference type="Pfam" id="PF00970">
    <property type="entry name" value="FAD_binding_6"/>
    <property type="match status" value="1"/>
</dbReference>
<comment type="cofactor">
    <cofactor evidence="1">
        <name>FAD</name>
        <dbReference type="ChEBI" id="CHEBI:57692"/>
    </cofactor>
</comment>
<evidence type="ECO:0000256" key="1">
    <source>
        <dbReference type="ARBA" id="ARBA00001974"/>
    </source>
</evidence>
<dbReference type="InterPro" id="IPR017938">
    <property type="entry name" value="Riboflavin_synthase-like_b-brl"/>
</dbReference>
<comment type="catalytic activity">
    <reaction evidence="10">
        <text>2 reduced [2Fe-2S]-[ferredoxin] + NADP(+) + H(+) = 2 oxidized [2Fe-2S]-[ferredoxin] + NADPH</text>
        <dbReference type="Rhea" id="RHEA:20125"/>
        <dbReference type="Rhea" id="RHEA-COMP:10000"/>
        <dbReference type="Rhea" id="RHEA-COMP:10001"/>
        <dbReference type="ChEBI" id="CHEBI:15378"/>
        <dbReference type="ChEBI" id="CHEBI:33737"/>
        <dbReference type="ChEBI" id="CHEBI:33738"/>
        <dbReference type="ChEBI" id="CHEBI:57783"/>
        <dbReference type="ChEBI" id="CHEBI:58349"/>
        <dbReference type="EC" id="1.18.1.2"/>
    </reaction>
</comment>
<evidence type="ECO:0000256" key="2">
    <source>
        <dbReference type="ARBA" id="ARBA00008312"/>
    </source>
</evidence>
<dbReference type="GO" id="GO:0004324">
    <property type="term" value="F:ferredoxin-NADP+ reductase activity"/>
    <property type="evidence" value="ECO:0007669"/>
    <property type="project" value="UniProtKB-EC"/>
</dbReference>
<dbReference type="InterPro" id="IPR051930">
    <property type="entry name" value="FNR_type-1"/>
</dbReference>
<evidence type="ECO:0000256" key="4">
    <source>
        <dbReference type="ARBA" id="ARBA00022630"/>
    </source>
</evidence>
<organism evidence="12 13">
    <name type="scientific">Pseudoalteromonas denitrificans DSM 6059</name>
    <dbReference type="NCBI Taxonomy" id="1123010"/>
    <lineage>
        <taxon>Bacteria</taxon>
        <taxon>Pseudomonadati</taxon>
        <taxon>Pseudomonadota</taxon>
        <taxon>Gammaproteobacteria</taxon>
        <taxon>Alteromonadales</taxon>
        <taxon>Pseudoalteromonadaceae</taxon>
        <taxon>Pseudoalteromonas</taxon>
    </lineage>
</organism>
<comment type="cofactor">
    <cofactor evidence="9">
        <name>[2Fe-2S] cluster</name>
        <dbReference type="ChEBI" id="CHEBI:190135"/>
    </cofactor>
</comment>
<dbReference type="InterPro" id="IPR008333">
    <property type="entry name" value="Cbr1-like_FAD-bd_dom"/>
</dbReference>
<sequence length="246" mass="28021">MAKWLTAKVKNIKWWNDKLFSIIVNAPINSFQAGQFTKLAMNVNSKRIARAYSFVNASNNKDLEFYLVKVEQGKLTCPLSDLKVGDKIEISQTASGFFTLDEVPKSEQLWLLSTGTAIGPFLSILQQGEVWHKFKEVILVHGVREKEDLSYQYLIQTLCDENPQLKFVSILSRQKNPSGLTGRIPSLIASGELMKFIDLKPEPKLSQFMICGNPDMVKETSLTLNKLGYERNRRRTPGNITVEQYW</sequence>
<dbReference type="Gene3D" id="3.40.50.80">
    <property type="entry name" value="Nucleotide-binding domain of ferredoxin-NADP reductase (FNR) module"/>
    <property type="match status" value="1"/>
</dbReference>
<keyword evidence="7" id="KW-0521">NADP</keyword>
<dbReference type="Pfam" id="PF00175">
    <property type="entry name" value="NAD_binding_1"/>
    <property type="match status" value="1"/>
</dbReference>
<evidence type="ECO:0000256" key="9">
    <source>
        <dbReference type="ARBA" id="ARBA00034078"/>
    </source>
</evidence>
<dbReference type="InterPro" id="IPR039261">
    <property type="entry name" value="FNR_nucleotide-bd"/>
</dbReference>
<dbReference type="GO" id="GO:0000166">
    <property type="term" value="F:nucleotide binding"/>
    <property type="evidence" value="ECO:0007669"/>
    <property type="project" value="UniProtKB-KW"/>
</dbReference>
<feature type="domain" description="FAD-binding FR-type" evidence="11">
    <location>
        <begin position="2"/>
        <end position="101"/>
    </location>
</feature>
<dbReference type="PANTHER" id="PTHR47878:SF1">
    <property type="entry name" value="FLAVODOXIN_FERREDOXIN--NADP REDUCTASE"/>
    <property type="match status" value="1"/>
</dbReference>
<gene>
    <name evidence="12" type="ORF">SAMN02745724_00698</name>
</gene>
<dbReference type="OrthoDB" id="9784483at2"/>
<dbReference type="PROSITE" id="PS51384">
    <property type="entry name" value="FAD_FR"/>
    <property type="match status" value="1"/>
</dbReference>
<dbReference type="GO" id="GO:0034599">
    <property type="term" value="P:cellular response to oxidative stress"/>
    <property type="evidence" value="ECO:0007669"/>
    <property type="project" value="TreeGrafter"/>
</dbReference>
<keyword evidence="8" id="KW-0560">Oxidoreductase</keyword>
<dbReference type="SUPFAM" id="SSF52343">
    <property type="entry name" value="Ferredoxin reductase-like, C-terminal NADP-linked domain"/>
    <property type="match status" value="1"/>
</dbReference>
<dbReference type="InterPro" id="IPR033892">
    <property type="entry name" value="FNR_bac"/>
</dbReference>
<accession>A0A1I1FMY9</accession>
<proteinExistence type="inferred from homology"/>
<dbReference type="Gene3D" id="2.40.30.10">
    <property type="entry name" value="Translation factors"/>
    <property type="match status" value="1"/>
</dbReference>
<dbReference type="GO" id="GO:0042167">
    <property type="term" value="P:heme catabolic process"/>
    <property type="evidence" value="ECO:0007669"/>
    <property type="project" value="TreeGrafter"/>
</dbReference>